<dbReference type="EMBL" id="JAEQMY010000025">
    <property type="protein sequence ID" value="MBL0405676.1"/>
    <property type="molecule type" value="Genomic_DNA"/>
</dbReference>
<proteinExistence type="predicted"/>
<keyword evidence="4" id="KW-1185">Reference proteome</keyword>
<dbReference type="Gene3D" id="2.40.160.10">
    <property type="entry name" value="Porin"/>
    <property type="match status" value="1"/>
</dbReference>
<dbReference type="SUPFAM" id="SSF56935">
    <property type="entry name" value="Porins"/>
    <property type="match status" value="1"/>
</dbReference>
<dbReference type="InterPro" id="IPR023614">
    <property type="entry name" value="Porin_dom_sf"/>
</dbReference>
<evidence type="ECO:0000256" key="2">
    <source>
        <dbReference type="SAM" id="SignalP"/>
    </source>
</evidence>
<feature type="signal peptide" evidence="2">
    <location>
        <begin position="1"/>
        <end position="33"/>
    </location>
</feature>
<sequence length="437" mass="47644">MAAANLQRCLRAPSQAVFLVAVLLLSAAAPAMAAEEQASSASPSSRGSNNDNKAGVTFDSDGVSYQSENRAIQWNLGGRLHFDVGGGEGRGSDLDESSLWRGRLRRAWVEFEAAFNRSWTFEAQIAPFDRDEPIESLAIGYSGSAPLVVVLGNVKEPFSLEELTSSNDITFMERSLANALVPGHNTGLAIGMSGERWTAVAGVFGGNLNDRVDDEGLAVTGRVTFAPIRKDDEALHLGISGSHRAFDRNQEVEFSTVPESRPYETPLVDLDAIDDARNLSRLGLEFAYLRGSFRIQGEYILAHVDRAENADTSLHGGYLQASYVITGQKQEYEVSPGGLHKGVEHAVFSGIDVDDEDRVSRGGAGAWEFAARWSILDARGQDLDGGRLQTVGLGLNWYPEKNMRVMANYIRAFADQRDEGTPRADADIFQMRFQVAY</sequence>
<reference evidence="3" key="1">
    <citation type="submission" date="2021-01" db="EMBL/GenBank/DDBJ databases">
        <title>Microvirga sp.</title>
        <authorList>
            <person name="Kim M.K."/>
        </authorList>
    </citation>
    <scope>NUCLEOTIDE SEQUENCE</scope>
    <source>
        <strain evidence="3">5420S-16</strain>
    </source>
</reference>
<feature type="region of interest" description="Disordered" evidence="1">
    <location>
        <begin position="37"/>
        <end position="60"/>
    </location>
</feature>
<dbReference type="AlphaFoldDB" id="A0A937D0B5"/>
<keyword evidence="2" id="KW-0732">Signal</keyword>
<accession>A0A937D0B5</accession>
<dbReference type="Pfam" id="PF07396">
    <property type="entry name" value="Porin_O_P"/>
    <property type="match status" value="1"/>
</dbReference>
<feature type="chain" id="PRO_5037757597" evidence="2">
    <location>
        <begin position="34"/>
        <end position="437"/>
    </location>
</feature>
<evidence type="ECO:0000313" key="3">
    <source>
        <dbReference type="EMBL" id="MBL0405676.1"/>
    </source>
</evidence>
<dbReference type="Proteomes" id="UP000605848">
    <property type="component" value="Unassembled WGS sequence"/>
</dbReference>
<protein>
    <submittedName>
        <fullName evidence="3">Porin</fullName>
    </submittedName>
</protein>
<gene>
    <name evidence="3" type="ORF">JKG68_17065</name>
</gene>
<evidence type="ECO:0000256" key="1">
    <source>
        <dbReference type="SAM" id="MobiDB-lite"/>
    </source>
</evidence>
<comment type="caution">
    <text evidence="3">The sequence shown here is derived from an EMBL/GenBank/DDBJ whole genome shotgun (WGS) entry which is preliminary data.</text>
</comment>
<dbReference type="InterPro" id="IPR010870">
    <property type="entry name" value="Porin_O/P"/>
</dbReference>
<name>A0A937D0B5_9HYPH</name>
<organism evidence="3 4">
    <name type="scientific">Microvirga aerilata</name>
    <dbReference type="NCBI Taxonomy" id="670292"/>
    <lineage>
        <taxon>Bacteria</taxon>
        <taxon>Pseudomonadati</taxon>
        <taxon>Pseudomonadota</taxon>
        <taxon>Alphaproteobacteria</taxon>
        <taxon>Hyphomicrobiales</taxon>
        <taxon>Methylobacteriaceae</taxon>
        <taxon>Microvirga</taxon>
    </lineage>
</organism>
<dbReference type="RefSeq" id="WP_202061911.1">
    <property type="nucleotide sequence ID" value="NZ_JAEQMY010000025.1"/>
</dbReference>
<evidence type="ECO:0000313" key="4">
    <source>
        <dbReference type="Proteomes" id="UP000605848"/>
    </source>
</evidence>